<dbReference type="Proteomes" id="UP000052022">
    <property type="component" value="Unassembled WGS sequence"/>
</dbReference>
<dbReference type="AlphaFoldDB" id="A0A0P1GN51"/>
<accession>A0A0P1GN51</accession>
<organism evidence="1 2">
    <name type="scientific">Tritonibacter multivorans</name>
    <dbReference type="NCBI Taxonomy" id="928856"/>
    <lineage>
        <taxon>Bacteria</taxon>
        <taxon>Pseudomonadati</taxon>
        <taxon>Pseudomonadota</taxon>
        <taxon>Alphaproteobacteria</taxon>
        <taxon>Rhodobacterales</taxon>
        <taxon>Paracoccaceae</taxon>
        <taxon>Tritonibacter</taxon>
    </lineage>
</organism>
<protein>
    <submittedName>
        <fullName evidence="1">Uncharacterized protein</fullName>
    </submittedName>
</protein>
<gene>
    <name evidence="1" type="ORF">TRM7557_01046</name>
</gene>
<evidence type="ECO:0000313" key="2">
    <source>
        <dbReference type="Proteomes" id="UP000052022"/>
    </source>
</evidence>
<reference evidence="1 2" key="1">
    <citation type="submission" date="2015-09" db="EMBL/GenBank/DDBJ databases">
        <authorList>
            <consortium name="Swine Surveillance"/>
        </authorList>
    </citation>
    <scope>NUCLEOTIDE SEQUENCE [LARGE SCALE GENOMIC DNA]</scope>
    <source>
        <strain evidence="1 2">CECT 7557</strain>
    </source>
</reference>
<keyword evidence="2" id="KW-1185">Reference proteome</keyword>
<dbReference type="EMBL" id="CYSD01000015">
    <property type="protein sequence ID" value="CUH76760.1"/>
    <property type="molecule type" value="Genomic_DNA"/>
</dbReference>
<proteinExistence type="predicted"/>
<name>A0A0P1GN51_9RHOB</name>
<sequence>MTAFMIVTVCLVTLGAALAVQSVGFAKEKQRG</sequence>
<evidence type="ECO:0000313" key="1">
    <source>
        <dbReference type="EMBL" id="CUH76760.1"/>
    </source>
</evidence>